<feature type="chain" id="PRO_5046664636" description="Outer membrane protein beta-barrel domain-containing protein" evidence="1">
    <location>
        <begin position="24"/>
        <end position="206"/>
    </location>
</feature>
<accession>A0ABS8GRJ2</accession>
<keyword evidence="1" id="KW-0732">Signal</keyword>
<comment type="caution">
    <text evidence="2">The sequence shown here is derived from an EMBL/GenBank/DDBJ whole genome shotgun (WGS) entry which is preliminary data.</text>
</comment>
<name>A0ABS8GRJ2_9FLAO</name>
<evidence type="ECO:0000313" key="2">
    <source>
        <dbReference type="EMBL" id="MCC4212143.1"/>
    </source>
</evidence>
<evidence type="ECO:0000256" key="1">
    <source>
        <dbReference type="SAM" id="SignalP"/>
    </source>
</evidence>
<feature type="signal peptide" evidence="1">
    <location>
        <begin position="1"/>
        <end position="23"/>
    </location>
</feature>
<proteinExistence type="predicted"/>
<organism evidence="2 3">
    <name type="scientific">Leeuwenhoekiella parthenopeia</name>
    <dbReference type="NCBI Taxonomy" id="2890320"/>
    <lineage>
        <taxon>Bacteria</taxon>
        <taxon>Pseudomonadati</taxon>
        <taxon>Bacteroidota</taxon>
        <taxon>Flavobacteriia</taxon>
        <taxon>Flavobacteriales</taxon>
        <taxon>Flavobacteriaceae</taxon>
        <taxon>Leeuwenhoekiella</taxon>
    </lineage>
</organism>
<sequence>MSSAIKHVIFFVLIVFYCGKAFAQDSTSTKNNDWKRRGFIDAGIYLANPGKESYVAGGYELSPGIQASVSGYLFPKVLFGARYATFKGTVTDKQLVGDYSETRFSTFGVQLGYDLISNRRFQIRLQGGAGATTHIHTKSIPRDFRENGGSLWFNPQLNVPLWKWLALYIMPEYRVDFMATNVPAELKDAFGTISYLNASAGFQIRL</sequence>
<evidence type="ECO:0008006" key="4">
    <source>
        <dbReference type="Google" id="ProtNLM"/>
    </source>
</evidence>
<keyword evidence="3" id="KW-1185">Reference proteome</keyword>
<dbReference type="EMBL" id="JAJGMW010000005">
    <property type="protein sequence ID" value="MCC4212143.1"/>
    <property type="molecule type" value="Genomic_DNA"/>
</dbReference>
<gene>
    <name evidence="2" type="ORF">LLW17_05375</name>
</gene>
<protein>
    <recommendedName>
        <fullName evidence="4">Outer membrane protein beta-barrel domain-containing protein</fullName>
    </recommendedName>
</protein>
<evidence type="ECO:0000313" key="3">
    <source>
        <dbReference type="Proteomes" id="UP001197770"/>
    </source>
</evidence>
<dbReference type="Proteomes" id="UP001197770">
    <property type="component" value="Unassembled WGS sequence"/>
</dbReference>
<dbReference type="RefSeq" id="WP_228229235.1">
    <property type="nucleotide sequence ID" value="NZ_JAJGMW010000005.1"/>
</dbReference>
<reference evidence="2 3" key="1">
    <citation type="submission" date="2021-11" db="EMBL/GenBank/DDBJ databases">
        <title>Seasonal and diel survey of microbial diversity of the Tyrrhenian coast.</title>
        <authorList>
            <person name="Gattoni G."/>
            <person name="Corral P."/>
        </authorList>
    </citation>
    <scope>NUCLEOTIDE SEQUENCE [LARGE SCALE GENOMIC DNA]</scope>
    <source>
        <strain evidence="2 3">Mr9</strain>
    </source>
</reference>